<dbReference type="PANTHER" id="PTHR34215">
    <property type="entry name" value="BLL0784 PROTEIN"/>
    <property type="match status" value="1"/>
</dbReference>
<dbReference type="InterPro" id="IPR037465">
    <property type="entry name" value="YlxR"/>
</dbReference>
<dbReference type="InterPro" id="IPR035931">
    <property type="entry name" value="YlxR-like_sf"/>
</dbReference>
<evidence type="ECO:0000259" key="1">
    <source>
        <dbReference type="Pfam" id="PF04296"/>
    </source>
</evidence>
<reference evidence="3" key="1">
    <citation type="journal article" date="2019" name="Int. J. Syst. Evol. Microbiol.">
        <title>The Global Catalogue of Microorganisms (GCM) 10K type strain sequencing project: providing services to taxonomists for standard genome sequencing and annotation.</title>
        <authorList>
            <consortium name="The Broad Institute Genomics Platform"/>
            <consortium name="The Broad Institute Genome Sequencing Center for Infectious Disease"/>
            <person name="Wu L."/>
            <person name="Ma J."/>
        </authorList>
    </citation>
    <scope>NUCLEOTIDE SEQUENCE [LARGE SCALE GENOMIC DNA]</scope>
    <source>
        <strain evidence="3">TISTR 1571</strain>
    </source>
</reference>
<keyword evidence="3" id="KW-1185">Reference proteome</keyword>
<evidence type="ECO:0000313" key="2">
    <source>
        <dbReference type="EMBL" id="MFD2638314.1"/>
    </source>
</evidence>
<gene>
    <name evidence="2" type="primary">rnpM</name>
    <name evidence="2" type="synonym">ylxR</name>
    <name evidence="2" type="ORF">ACFSW4_05515</name>
</gene>
<organism evidence="2 3">
    <name type="scientific">Piscibacillus salipiscarius</name>
    <dbReference type="NCBI Taxonomy" id="299480"/>
    <lineage>
        <taxon>Bacteria</taxon>
        <taxon>Bacillati</taxon>
        <taxon>Bacillota</taxon>
        <taxon>Bacilli</taxon>
        <taxon>Bacillales</taxon>
        <taxon>Bacillaceae</taxon>
        <taxon>Piscibacillus</taxon>
    </lineage>
</organism>
<name>A0ABW5Q8M5_9BACI</name>
<dbReference type="Proteomes" id="UP001597452">
    <property type="component" value="Unassembled WGS sequence"/>
</dbReference>
<accession>A0ABW5Q8M5</accession>
<dbReference type="InterPro" id="IPR007393">
    <property type="entry name" value="YlxR_dom"/>
</dbReference>
<proteinExistence type="predicted"/>
<evidence type="ECO:0000313" key="3">
    <source>
        <dbReference type="Proteomes" id="UP001597452"/>
    </source>
</evidence>
<sequence length="90" mass="10340">MTVAKKKQPLRKCVVTQEMLPKKDLIRVVRNKEGEVFVDETGKMNGRGAYLSKRAEVIERAQKTQVLNRQLNAQVDEHIYDELIEKVGDS</sequence>
<dbReference type="Gene3D" id="3.30.1230.10">
    <property type="entry name" value="YlxR-like"/>
    <property type="match status" value="1"/>
</dbReference>
<protein>
    <submittedName>
        <fullName evidence="2">RNase P modulator RnpM</fullName>
    </submittedName>
</protein>
<dbReference type="NCBIfam" id="NF047356">
    <property type="entry name" value="RNA_bind_RnpM"/>
    <property type="match status" value="1"/>
</dbReference>
<dbReference type="SUPFAM" id="SSF64376">
    <property type="entry name" value="YlxR-like"/>
    <property type="match status" value="1"/>
</dbReference>
<dbReference type="RefSeq" id="WP_377327982.1">
    <property type="nucleotide sequence ID" value="NZ_JBHUMZ010000016.1"/>
</dbReference>
<feature type="domain" description="YlxR" evidence="1">
    <location>
        <begin position="11"/>
        <end position="84"/>
    </location>
</feature>
<dbReference type="EMBL" id="JBHUMZ010000016">
    <property type="protein sequence ID" value="MFD2638314.1"/>
    <property type="molecule type" value="Genomic_DNA"/>
</dbReference>
<dbReference type="PANTHER" id="PTHR34215:SF1">
    <property type="entry name" value="YLXR DOMAIN-CONTAINING PROTEIN"/>
    <property type="match status" value="1"/>
</dbReference>
<dbReference type="CDD" id="cd00279">
    <property type="entry name" value="YlxR"/>
    <property type="match status" value="1"/>
</dbReference>
<comment type="caution">
    <text evidence="2">The sequence shown here is derived from an EMBL/GenBank/DDBJ whole genome shotgun (WGS) entry which is preliminary data.</text>
</comment>
<dbReference type="Pfam" id="PF04296">
    <property type="entry name" value="YlxR"/>
    <property type="match status" value="1"/>
</dbReference>